<dbReference type="InterPro" id="IPR012349">
    <property type="entry name" value="Split_barrel_FMN-bd"/>
</dbReference>
<reference evidence="3" key="1">
    <citation type="submission" date="2017-04" db="EMBL/GenBank/DDBJ databases">
        <title>Complete Genome Sequences of Twelve Strains of a Stable Defined Moderately Diverse Mouse Microbiota 2 (sDMDMm2).</title>
        <authorList>
            <person name="Uchimura Y."/>
            <person name="Wyss M."/>
            <person name="Brugiroux S."/>
            <person name="Limenitakis J.P."/>
            <person name="Stecher B."/>
            <person name="McCoy K.D."/>
            <person name="Macpherson A.J."/>
        </authorList>
    </citation>
    <scope>NUCLEOTIDE SEQUENCE</scope>
    <source>
        <strain evidence="3">YL58</strain>
    </source>
</reference>
<dbReference type="InterPro" id="IPR052174">
    <property type="entry name" value="Flavoredoxin"/>
</dbReference>
<dbReference type="KEGG" id="byl:A4V09_11035"/>
<evidence type="ECO:0000313" key="4">
    <source>
        <dbReference type="Proteomes" id="UP000092574"/>
    </source>
</evidence>
<sequence>MAFKEVKTEELQFNPFTKIGKEWMLITAGTEEKYNTMTASWGGVGVIWRKDVVTAYIRPQRYTKEFVDANDTFTISFFPKEYKKALSLCGSVSGRDRDKITEAGLTACFVDGTPVFEEASLVFVCKKMYHGDIFPENFDAPENDEKWYPEKDYHTMYIGEVLKVLVKEG</sequence>
<proteinExistence type="inferred from homology"/>
<organism evidence="3 4">
    <name type="scientific">Blautia pseudococcoides</name>
    <dbReference type="NCBI Taxonomy" id="1796616"/>
    <lineage>
        <taxon>Bacteria</taxon>
        <taxon>Bacillati</taxon>
        <taxon>Bacillota</taxon>
        <taxon>Clostridia</taxon>
        <taxon>Lachnospirales</taxon>
        <taxon>Lachnospiraceae</taxon>
        <taxon>Blautia</taxon>
    </lineage>
</organism>
<keyword evidence="4" id="KW-1185">Reference proteome</keyword>
<evidence type="ECO:0000259" key="2">
    <source>
        <dbReference type="Pfam" id="PF01613"/>
    </source>
</evidence>
<comment type="similarity">
    <text evidence="1">Belongs to the flavoredoxin family.</text>
</comment>
<dbReference type="RefSeq" id="WP_065542423.1">
    <property type="nucleotide sequence ID" value="NZ_CP015405.2"/>
</dbReference>
<dbReference type="SUPFAM" id="SSF50475">
    <property type="entry name" value="FMN-binding split barrel"/>
    <property type="match status" value="1"/>
</dbReference>
<protein>
    <submittedName>
        <fullName evidence="3">Flavin reductase</fullName>
    </submittedName>
</protein>
<dbReference type="GO" id="GO:0016646">
    <property type="term" value="F:oxidoreductase activity, acting on the CH-NH group of donors, NAD or NADP as acceptor"/>
    <property type="evidence" value="ECO:0007669"/>
    <property type="project" value="UniProtKB-ARBA"/>
</dbReference>
<evidence type="ECO:0000313" key="3">
    <source>
        <dbReference type="EMBL" id="ANU76251.1"/>
    </source>
</evidence>
<evidence type="ECO:0000256" key="1">
    <source>
        <dbReference type="ARBA" id="ARBA00038054"/>
    </source>
</evidence>
<dbReference type="OrthoDB" id="9791490at2"/>
<dbReference type="Pfam" id="PF01613">
    <property type="entry name" value="Flavin_Reduct"/>
    <property type="match status" value="1"/>
</dbReference>
<dbReference type="EMBL" id="CP015405">
    <property type="protein sequence ID" value="ANU76251.1"/>
    <property type="molecule type" value="Genomic_DNA"/>
</dbReference>
<name>A0A1C7I9E9_9FIRM</name>
<dbReference type="PANTHER" id="PTHR43567:SF5">
    <property type="entry name" value="HYPOTHETICAL CYTOSOLIC PROTEIN"/>
    <property type="match status" value="1"/>
</dbReference>
<dbReference type="InterPro" id="IPR002563">
    <property type="entry name" value="Flavin_Rdtase-like_dom"/>
</dbReference>
<feature type="domain" description="Flavin reductase like" evidence="2">
    <location>
        <begin position="22"/>
        <end position="168"/>
    </location>
</feature>
<dbReference type="Proteomes" id="UP000092574">
    <property type="component" value="Chromosome"/>
</dbReference>
<dbReference type="Gene3D" id="2.30.110.10">
    <property type="entry name" value="Electron Transport, Fmn-binding Protein, Chain A"/>
    <property type="match status" value="1"/>
</dbReference>
<gene>
    <name evidence="3" type="ORF">A4V09_11035</name>
</gene>
<dbReference type="GO" id="GO:0010181">
    <property type="term" value="F:FMN binding"/>
    <property type="evidence" value="ECO:0007669"/>
    <property type="project" value="InterPro"/>
</dbReference>
<dbReference type="PANTHER" id="PTHR43567">
    <property type="entry name" value="FLAVOREDOXIN-RELATED-RELATED"/>
    <property type="match status" value="1"/>
</dbReference>
<dbReference type="AlphaFoldDB" id="A0A1C7I9E9"/>
<dbReference type="STRING" id="1796616.A4V09_11035"/>
<accession>A0A1C7I9E9</accession>